<evidence type="ECO:0000256" key="1">
    <source>
        <dbReference type="SAM" id="Phobius"/>
    </source>
</evidence>
<keyword evidence="1" id="KW-1133">Transmembrane helix</keyword>
<feature type="transmembrane region" description="Helical" evidence="1">
    <location>
        <begin position="52"/>
        <end position="77"/>
    </location>
</feature>
<protein>
    <submittedName>
        <fullName evidence="3">PH (Pleckstrin Homology) domain-containing protein</fullName>
    </submittedName>
</protein>
<feature type="domain" description="Low molecular weight protein antigen 6 PH" evidence="2">
    <location>
        <begin position="78"/>
        <end position="127"/>
    </location>
</feature>
<keyword evidence="1" id="KW-0812">Transmembrane</keyword>
<dbReference type="Proteomes" id="UP000280668">
    <property type="component" value="Unassembled WGS sequence"/>
</dbReference>
<dbReference type="EMBL" id="RKHK01000001">
    <property type="protein sequence ID" value="ROR73614.1"/>
    <property type="molecule type" value="Genomic_DNA"/>
</dbReference>
<gene>
    <name evidence="3" type="ORF">EDD31_2001</name>
</gene>
<keyword evidence="4" id="KW-1185">Reference proteome</keyword>
<feature type="transmembrane region" description="Helical" evidence="1">
    <location>
        <begin position="173"/>
        <end position="195"/>
    </location>
</feature>
<name>A0A3N2BEZ9_9MICO</name>
<organism evidence="3 4">
    <name type="scientific">Bogoriella caseilytica</name>
    <dbReference type="NCBI Taxonomy" id="56055"/>
    <lineage>
        <taxon>Bacteria</taxon>
        <taxon>Bacillati</taxon>
        <taxon>Actinomycetota</taxon>
        <taxon>Actinomycetes</taxon>
        <taxon>Micrococcales</taxon>
        <taxon>Bogoriellaceae</taxon>
        <taxon>Bogoriella</taxon>
    </lineage>
</organism>
<evidence type="ECO:0000313" key="3">
    <source>
        <dbReference type="EMBL" id="ROR73614.1"/>
    </source>
</evidence>
<accession>A0A3N2BEZ9</accession>
<proteinExistence type="predicted"/>
<dbReference type="InterPro" id="IPR019692">
    <property type="entry name" value="CFP-6_PH"/>
</dbReference>
<dbReference type="AlphaFoldDB" id="A0A3N2BEZ9"/>
<keyword evidence="1" id="KW-0472">Membrane</keyword>
<reference evidence="3 4" key="1">
    <citation type="submission" date="2018-11" db="EMBL/GenBank/DDBJ databases">
        <title>Sequencing the genomes of 1000 actinobacteria strains.</title>
        <authorList>
            <person name="Klenk H.-P."/>
        </authorList>
    </citation>
    <scope>NUCLEOTIDE SEQUENCE [LARGE SCALE GENOMIC DNA]</scope>
    <source>
        <strain evidence="3 4">DSM 11294</strain>
    </source>
</reference>
<evidence type="ECO:0000313" key="4">
    <source>
        <dbReference type="Proteomes" id="UP000280668"/>
    </source>
</evidence>
<evidence type="ECO:0000259" key="2">
    <source>
        <dbReference type="Pfam" id="PF10756"/>
    </source>
</evidence>
<sequence length="297" mass="31740">MTHSGSAAAAKPGEDLRWRIAPRWAQVAQLVVALLFLVNVAIQSNLSTSGGLVSVATMISFFAACTFLANFIVLGGWTSANRDGLRTFNGLRHYELRWGEIEQIGRKRLAISATARNGETVRLPGVMQSRLGELTHIWAHYRGADVPQQALAHDARGGLWPVEPSRRFQMPGAVLAILALVGAMVTALVVGIAVGLATENIVWVILSISVPLVVSLIPPVRMAIAGTTLTPGGIAIRLPWTTRTIAWQDVQQVVGAGEYTGVVSRGGQRSLLYGVPAAQWQVVEGLRVAAGQRQGFA</sequence>
<feature type="transmembrane region" description="Helical" evidence="1">
    <location>
        <begin position="201"/>
        <end position="220"/>
    </location>
</feature>
<dbReference type="RefSeq" id="WP_123304015.1">
    <property type="nucleotide sequence ID" value="NZ_RKHK01000001.1"/>
</dbReference>
<dbReference type="Pfam" id="PF10756">
    <property type="entry name" value="bPH_6"/>
    <property type="match status" value="1"/>
</dbReference>
<feature type="transmembrane region" description="Helical" evidence="1">
    <location>
        <begin position="27"/>
        <end position="46"/>
    </location>
</feature>
<comment type="caution">
    <text evidence="3">The sequence shown here is derived from an EMBL/GenBank/DDBJ whole genome shotgun (WGS) entry which is preliminary data.</text>
</comment>